<feature type="chain" id="PRO_5041377127" evidence="1">
    <location>
        <begin position="32"/>
        <end position="425"/>
    </location>
</feature>
<dbReference type="Proteomes" id="UP001174691">
    <property type="component" value="Unassembled WGS sequence"/>
</dbReference>
<evidence type="ECO:0000259" key="2">
    <source>
        <dbReference type="Pfam" id="PF07992"/>
    </source>
</evidence>
<evidence type="ECO:0000256" key="1">
    <source>
        <dbReference type="SAM" id="SignalP"/>
    </source>
</evidence>
<dbReference type="AlphaFoldDB" id="A0AA38VKA0"/>
<feature type="domain" description="FAD/NAD(P)-binding" evidence="2">
    <location>
        <begin position="46"/>
        <end position="335"/>
    </location>
</feature>
<dbReference type="PANTHER" id="PTHR43735:SF5">
    <property type="entry name" value="FAD_NAD(P)-BINDING DOMAIN-CONTAINING PROTEIN"/>
    <property type="match status" value="1"/>
</dbReference>
<dbReference type="EMBL" id="JANBVN010000156">
    <property type="protein sequence ID" value="KAJ9137643.1"/>
    <property type="molecule type" value="Genomic_DNA"/>
</dbReference>
<dbReference type="GO" id="GO:0050660">
    <property type="term" value="F:flavin adenine dinucleotide binding"/>
    <property type="evidence" value="ECO:0007669"/>
    <property type="project" value="TreeGrafter"/>
</dbReference>
<dbReference type="PRINTS" id="PR00469">
    <property type="entry name" value="PNDRDTASEII"/>
</dbReference>
<proteinExistence type="predicted"/>
<dbReference type="Gene3D" id="3.50.50.100">
    <property type="match status" value="1"/>
</dbReference>
<name>A0AA38VKA0_9PEZI</name>
<evidence type="ECO:0000313" key="3">
    <source>
        <dbReference type="EMBL" id="KAJ9137643.1"/>
    </source>
</evidence>
<dbReference type="InterPro" id="IPR036188">
    <property type="entry name" value="FAD/NAD-bd_sf"/>
</dbReference>
<dbReference type="InterPro" id="IPR023753">
    <property type="entry name" value="FAD/NAD-binding_dom"/>
</dbReference>
<sequence length="425" mass="46139">MLSLDMLRLLGAAVPLVLSLAAGRAVQKVQAIYHSYTYKAIPDARNVVVIGGSFAGIMLARRLAETLPTGYRVVLVEKNSHMHFVFNFPRFSVIPGHEAKAFIPYNNAVSGAPEGIFDQIRGTVKSISDKEVVLESGETVPYDYLAIATGCSQPFPARLRATEKTEGCSELQRFQKRVDDAKSIALVGGGAVGVEMAADIKSFFPEKNVTLIHSRAQLLPRFGKRLHDHAAKALTDLGVDLKLEERPTVSRHDSHDIDASGQSTLRFKDGHEERFDLVIPCTGQRPNTGCIECLLPDAINKTTGEITVGETLQVVGDKTHPNLFAFGDVAGTGGPKMGRAGAFQAEVVCQNIVAMIRGQLPRTKYKPNAAEGAIKLTLGKGKACLYMVSANGREILLPHSGAGDELDVRRFWREFGVDMEKDGEL</sequence>
<gene>
    <name evidence="3" type="ORF">NKR19_g8135</name>
</gene>
<evidence type="ECO:0000313" key="4">
    <source>
        <dbReference type="Proteomes" id="UP001174691"/>
    </source>
</evidence>
<dbReference type="Pfam" id="PF07992">
    <property type="entry name" value="Pyr_redox_2"/>
    <property type="match status" value="1"/>
</dbReference>
<dbReference type="GO" id="GO:0005737">
    <property type="term" value="C:cytoplasm"/>
    <property type="evidence" value="ECO:0007669"/>
    <property type="project" value="TreeGrafter"/>
</dbReference>
<keyword evidence="1" id="KW-0732">Signal</keyword>
<dbReference type="PRINTS" id="PR00368">
    <property type="entry name" value="FADPNR"/>
</dbReference>
<organism evidence="3 4">
    <name type="scientific">Coniochaeta hoffmannii</name>
    <dbReference type="NCBI Taxonomy" id="91930"/>
    <lineage>
        <taxon>Eukaryota</taxon>
        <taxon>Fungi</taxon>
        <taxon>Dikarya</taxon>
        <taxon>Ascomycota</taxon>
        <taxon>Pezizomycotina</taxon>
        <taxon>Sordariomycetes</taxon>
        <taxon>Sordariomycetidae</taxon>
        <taxon>Coniochaetales</taxon>
        <taxon>Coniochaetaceae</taxon>
        <taxon>Coniochaeta</taxon>
    </lineage>
</organism>
<comment type="caution">
    <text evidence="3">The sequence shown here is derived from an EMBL/GenBank/DDBJ whole genome shotgun (WGS) entry which is preliminary data.</text>
</comment>
<feature type="signal peptide" evidence="1">
    <location>
        <begin position="1"/>
        <end position="31"/>
    </location>
</feature>
<dbReference type="GO" id="GO:0004174">
    <property type="term" value="F:electron-transferring-flavoprotein dehydrogenase activity"/>
    <property type="evidence" value="ECO:0007669"/>
    <property type="project" value="TreeGrafter"/>
</dbReference>
<dbReference type="SUPFAM" id="SSF51905">
    <property type="entry name" value="FAD/NAD(P)-binding domain"/>
    <property type="match status" value="1"/>
</dbReference>
<reference evidence="3" key="1">
    <citation type="submission" date="2022-07" db="EMBL/GenBank/DDBJ databases">
        <title>Fungi with potential for degradation of polypropylene.</title>
        <authorList>
            <person name="Gostincar C."/>
        </authorList>
    </citation>
    <scope>NUCLEOTIDE SEQUENCE</scope>
    <source>
        <strain evidence="3">EXF-13287</strain>
    </source>
</reference>
<accession>A0AA38VKA0</accession>
<keyword evidence="4" id="KW-1185">Reference proteome</keyword>
<dbReference type="PANTHER" id="PTHR43735">
    <property type="entry name" value="APOPTOSIS-INDUCING FACTOR 1"/>
    <property type="match status" value="1"/>
</dbReference>
<protein>
    <submittedName>
        <fullName evidence="3">FAD/NAD(P)-binding domain-containing protein</fullName>
    </submittedName>
</protein>